<name>D0N632_PHYIT</name>
<dbReference type="OrthoDB" id="10263316at2759"/>
<dbReference type="InParanoid" id="D0N632"/>
<feature type="region of interest" description="Disordered" evidence="1">
    <location>
        <begin position="89"/>
        <end position="117"/>
    </location>
</feature>
<dbReference type="Pfam" id="PF14646">
    <property type="entry name" value="MYCBPAP"/>
    <property type="match status" value="1"/>
</dbReference>
<dbReference type="EMBL" id="DS028126">
    <property type="protein sequence ID" value="EEY70523.1"/>
    <property type="molecule type" value="Genomic_DNA"/>
</dbReference>
<evidence type="ECO:0000313" key="3">
    <source>
        <dbReference type="Proteomes" id="UP000006643"/>
    </source>
</evidence>
<sequence length="581" mass="66486">MNESTSKASLASSGKPSTATSLSQRKTRTVIVARPIDEESAKVTSATCSDVVNQHHSRDARSGKLASYAALGGAEDVERFDRFLAEQRGQPSASELRAAATSPHQMLASTKRKTTSRTQLEGIDIKTQEMENDAHKRREEAVAHRKWLNSLPIHERVSQQRQQNALRKWRQMNRDWEAFTRRAARRLGKTPQELVMSRAAAYREQREMYDALQKARPLSDKVGEDIWLVSLRNEGTRYVPVGNIFSGLFCPIRESTKIGPRVRRPLDYFDNQEDETSRPISKLEKRSLNLLARKKWRLRKQLEVIQPHEVDHSASSHLAVGTTDLFAWASGDTEQARDDEDEPSGRFYSAKEEEASRRRRLRSLRISYVSDSDEDVNPEVSYPLRLSFYTRVREQDQRSLSITNDGSTIVHYQWWRAPFEDENAELTTHLRGRRTRQEEQKLEQLTTISLSKLGGTLLPGENKHFVFTFTASTAGMFLEKWFLDADPRPRICIGVPSVDADTELLVATLPVEVRLSCVAEDNFVAWKRREMQLARVGQQESHFFVTTLVDEILETIRLPERVAFEDLCVIVTHCMNVLKGF</sequence>
<proteinExistence type="predicted"/>
<dbReference type="OMA" id="HNEWSWE"/>
<dbReference type="KEGG" id="pif:PITG_05946"/>
<evidence type="ECO:0000313" key="2">
    <source>
        <dbReference type="EMBL" id="EEY70523.1"/>
    </source>
</evidence>
<dbReference type="Gene3D" id="2.60.40.10">
    <property type="entry name" value="Immunoglobulins"/>
    <property type="match status" value="1"/>
</dbReference>
<dbReference type="STRING" id="403677.D0N632"/>
<protein>
    <recommendedName>
        <fullName evidence="4">MYCBP-associated protein</fullName>
    </recommendedName>
</protein>
<keyword evidence="3" id="KW-1185">Reference proteome</keyword>
<dbReference type="HOGENOM" id="CLU_008252_0_0_1"/>
<feature type="region of interest" description="Disordered" evidence="1">
    <location>
        <begin position="332"/>
        <end position="352"/>
    </location>
</feature>
<feature type="compositionally biased region" description="Polar residues" evidence="1">
    <location>
        <begin position="1"/>
        <end position="24"/>
    </location>
</feature>
<dbReference type="PANTHER" id="PTHR48421">
    <property type="entry name" value="MYCBP-ASSOCIATED PROTEIN"/>
    <property type="match status" value="1"/>
</dbReference>
<feature type="region of interest" description="Disordered" evidence="1">
    <location>
        <begin position="1"/>
        <end position="28"/>
    </location>
</feature>
<dbReference type="GeneID" id="9472144"/>
<dbReference type="InterPro" id="IPR032707">
    <property type="entry name" value="MYCBPAP"/>
</dbReference>
<dbReference type="AlphaFoldDB" id="D0N632"/>
<accession>D0N632</accession>
<dbReference type="eggNOG" id="ENOG502RDR9">
    <property type="taxonomic scope" value="Eukaryota"/>
</dbReference>
<dbReference type="Proteomes" id="UP000006643">
    <property type="component" value="Unassembled WGS sequence"/>
</dbReference>
<gene>
    <name evidence="2" type="ORF">PITG_05946</name>
</gene>
<evidence type="ECO:0008006" key="4">
    <source>
        <dbReference type="Google" id="ProtNLM"/>
    </source>
</evidence>
<dbReference type="RefSeq" id="XP_002998177.1">
    <property type="nucleotide sequence ID" value="XM_002998131.1"/>
</dbReference>
<dbReference type="InterPro" id="IPR013783">
    <property type="entry name" value="Ig-like_fold"/>
</dbReference>
<reference evidence="3" key="1">
    <citation type="journal article" date="2009" name="Nature">
        <title>Genome sequence and analysis of the Irish potato famine pathogen Phytophthora infestans.</title>
        <authorList>
            <consortium name="The Broad Institute Genome Sequencing Platform"/>
            <person name="Haas B.J."/>
            <person name="Kamoun S."/>
            <person name="Zody M.C."/>
            <person name="Jiang R.H."/>
            <person name="Handsaker R.E."/>
            <person name="Cano L.M."/>
            <person name="Grabherr M."/>
            <person name="Kodira C.D."/>
            <person name="Raffaele S."/>
            <person name="Torto-Alalibo T."/>
            <person name="Bozkurt T.O."/>
            <person name="Ah-Fong A.M."/>
            <person name="Alvarado L."/>
            <person name="Anderson V.L."/>
            <person name="Armstrong M.R."/>
            <person name="Avrova A."/>
            <person name="Baxter L."/>
            <person name="Beynon J."/>
            <person name="Boevink P.C."/>
            <person name="Bollmann S.R."/>
            <person name="Bos J.I."/>
            <person name="Bulone V."/>
            <person name="Cai G."/>
            <person name="Cakir C."/>
            <person name="Carrington J.C."/>
            <person name="Chawner M."/>
            <person name="Conti L."/>
            <person name="Costanzo S."/>
            <person name="Ewan R."/>
            <person name="Fahlgren N."/>
            <person name="Fischbach M.A."/>
            <person name="Fugelstad J."/>
            <person name="Gilroy E.M."/>
            <person name="Gnerre S."/>
            <person name="Green P.J."/>
            <person name="Grenville-Briggs L.J."/>
            <person name="Griffith J."/>
            <person name="Grunwald N.J."/>
            <person name="Horn K."/>
            <person name="Horner N.R."/>
            <person name="Hu C.H."/>
            <person name="Huitema E."/>
            <person name="Jeong D.H."/>
            <person name="Jones A.M."/>
            <person name="Jones J.D."/>
            <person name="Jones R.W."/>
            <person name="Karlsson E.K."/>
            <person name="Kunjeti S.G."/>
            <person name="Lamour K."/>
            <person name="Liu Z."/>
            <person name="Ma L."/>
            <person name="Maclean D."/>
            <person name="Chibucos M.C."/>
            <person name="McDonald H."/>
            <person name="McWalters J."/>
            <person name="Meijer H.J."/>
            <person name="Morgan W."/>
            <person name="Morris P.F."/>
            <person name="Munro C.A."/>
            <person name="O'Neill K."/>
            <person name="Ospina-Giraldo M."/>
            <person name="Pinzon A."/>
            <person name="Pritchard L."/>
            <person name="Ramsahoye B."/>
            <person name="Ren Q."/>
            <person name="Restrepo S."/>
            <person name="Roy S."/>
            <person name="Sadanandom A."/>
            <person name="Savidor A."/>
            <person name="Schornack S."/>
            <person name="Schwartz D.C."/>
            <person name="Schumann U.D."/>
            <person name="Schwessinger B."/>
            <person name="Seyer L."/>
            <person name="Sharpe T."/>
            <person name="Silvar C."/>
            <person name="Song J."/>
            <person name="Studholme D.J."/>
            <person name="Sykes S."/>
            <person name="Thines M."/>
            <person name="van de Vondervoort P.J."/>
            <person name="Phuntumart V."/>
            <person name="Wawra S."/>
            <person name="Weide R."/>
            <person name="Win J."/>
            <person name="Young C."/>
            <person name="Zhou S."/>
            <person name="Fry W."/>
            <person name="Meyers B.C."/>
            <person name="van West P."/>
            <person name="Ristaino J."/>
            <person name="Govers F."/>
            <person name="Birch P.R."/>
            <person name="Whisson S.C."/>
            <person name="Judelson H.S."/>
            <person name="Nusbaum C."/>
        </authorList>
    </citation>
    <scope>NUCLEOTIDE SEQUENCE [LARGE SCALE GENOMIC DNA]</scope>
    <source>
        <strain evidence="3">T30-4</strain>
    </source>
</reference>
<evidence type="ECO:0000256" key="1">
    <source>
        <dbReference type="SAM" id="MobiDB-lite"/>
    </source>
</evidence>
<organism evidence="2 3">
    <name type="scientific">Phytophthora infestans (strain T30-4)</name>
    <name type="common">Potato late blight agent</name>
    <dbReference type="NCBI Taxonomy" id="403677"/>
    <lineage>
        <taxon>Eukaryota</taxon>
        <taxon>Sar</taxon>
        <taxon>Stramenopiles</taxon>
        <taxon>Oomycota</taxon>
        <taxon>Peronosporomycetes</taxon>
        <taxon>Peronosporales</taxon>
        <taxon>Peronosporaceae</taxon>
        <taxon>Phytophthora</taxon>
    </lineage>
</organism>
<dbReference type="PANTHER" id="PTHR48421:SF1">
    <property type="entry name" value="MYCBP-ASSOCIATED PROTEIN"/>
    <property type="match status" value="1"/>
</dbReference>
<dbReference type="VEuPathDB" id="FungiDB:PITG_05946"/>